<evidence type="ECO:0000313" key="3">
    <source>
        <dbReference type="EMBL" id="QCD88686.1"/>
    </source>
</evidence>
<dbReference type="Pfam" id="PF02519">
    <property type="entry name" value="Auxin_inducible"/>
    <property type="match status" value="1"/>
</dbReference>
<dbReference type="AlphaFoldDB" id="A0A4D6LK38"/>
<keyword evidence="4" id="KW-1185">Reference proteome</keyword>
<gene>
    <name evidence="2" type="ORF">DEO72_LG3g3235</name>
    <name evidence="3" type="ORF">DEO72_LG3g3236</name>
</gene>
<evidence type="ECO:0000256" key="1">
    <source>
        <dbReference type="ARBA" id="ARBA00006974"/>
    </source>
</evidence>
<reference evidence="2 4" key="1">
    <citation type="submission" date="2019-04" db="EMBL/GenBank/DDBJ databases">
        <title>An improved genome assembly and genetic linkage map for asparagus bean, Vigna unguiculata ssp. sesquipedialis.</title>
        <authorList>
            <person name="Xia Q."/>
            <person name="Zhang R."/>
            <person name="Dong Y."/>
        </authorList>
    </citation>
    <scope>NUCLEOTIDE SEQUENCE [LARGE SCALE GENOMIC DNA]</scope>
    <source>
        <tissue evidence="2">Leaf</tissue>
    </source>
</reference>
<dbReference type="EMBL" id="CP039347">
    <property type="protein sequence ID" value="QCD88685.1"/>
    <property type="molecule type" value="Genomic_DNA"/>
</dbReference>
<dbReference type="PANTHER" id="PTHR31929">
    <property type="entry name" value="SAUR-LIKE AUXIN-RESPONSIVE PROTEIN FAMILY-RELATED"/>
    <property type="match status" value="1"/>
</dbReference>
<accession>A0A4D6LK38</accession>
<dbReference type="InterPro" id="IPR003676">
    <property type="entry name" value="SAUR_fam"/>
</dbReference>
<dbReference type="EMBL" id="CP039347">
    <property type="protein sequence ID" value="QCD88686.1"/>
    <property type="molecule type" value="Genomic_DNA"/>
</dbReference>
<protein>
    <submittedName>
        <fullName evidence="2">SAUR family protein</fullName>
    </submittedName>
</protein>
<sequence length="96" mass="10950">MMGIRLPFLVNAKHTSLKSNNVPKGHVAVYVGDLEKKRFVVPISYLKHPLFLDLLNRAEEEFGFNHPMGGLTIPCKEEAFINLTSQMRAFSDRHHC</sequence>
<organism evidence="2 4">
    <name type="scientific">Vigna unguiculata</name>
    <name type="common">Cowpea</name>
    <dbReference type="NCBI Taxonomy" id="3917"/>
    <lineage>
        <taxon>Eukaryota</taxon>
        <taxon>Viridiplantae</taxon>
        <taxon>Streptophyta</taxon>
        <taxon>Embryophyta</taxon>
        <taxon>Tracheophyta</taxon>
        <taxon>Spermatophyta</taxon>
        <taxon>Magnoliopsida</taxon>
        <taxon>eudicotyledons</taxon>
        <taxon>Gunneridae</taxon>
        <taxon>Pentapetalae</taxon>
        <taxon>rosids</taxon>
        <taxon>fabids</taxon>
        <taxon>Fabales</taxon>
        <taxon>Fabaceae</taxon>
        <taxon>Papilionoideae</taxon>
        <taxon>50 kb inversion clade</taxon>
        <taxon>NPAAA clade</taxon>
        <taxon>indigoferoid/millettioid clade</taxon>
        <taxon>Phaseoleae</taxon>
        <taxon>Vigna</taxon>
    </lineage>
</organism>
<dbReference type="GO" id="GO:0009733">
    <property type="term" value="P:response to auxin"/>
    <property type="evidence" value="ECO:0007669"/>
    <property type="project" value="InterPro"/>
</dbReference>
<name>A0A4D6LK38_VIGUN</name>
<comment type="similarity">
    <text evidence="1">Belongs to the ARG7 family.</text>
</comment>
<dbReference type="OrthoDB" id="625231at2759"/>
<proteinExistence type="inferred from homology"/>
<dbReference type="Gramene" id="Vigun11g186400.1.v1.2">
    <property type="protein sequence ID" value="Vigun11g186400.1.v1.2.CDS.1"/>
    <property type="gene ID" value="Vigun11g186400.v1.2"/>
</dbReference>
<dbReference type="Proteomes" id="UP000501690">
    <property type="component" value="Linkage Group LG3"/>
</dbReference>
<evidence type="ECO:0000313" key="4">
    <source>
        <dbReference type="Proteomes" id="UP000501690"/>
    </source>
</evidence>
<evidence type="ECO:0000313" key="2">
    <source>
        <dbReference type="EMBL" id="QCD88685.1"/>
    </source>
</evidence>